<dbReference type="Proteomes" id="UP000887574">
    <property type="component" value="Unplaced"/>
</dbReference>
<evidence type="ECO:0000313" key="3">
    <source>
        <dbReference type="WBParaSite" id="jg1203"/>
    </source>
</evidence>
<sequence>MRGARKAIAAFFLAHKTAGALTALATFFVAAESKLGILQSKFDTIKKSLEAADKDLDKAESELLDLQNLSKDLALEINAKITEVWLKKKQKEYAKQQVELAISQV</sequence>
<name>A0A915CS30_9BILA</name>
<feature type="coiled-coil region" evidence="1">
    <location>
        <begin position="42"/>
        <end position="76"/>
    </location>
</feature>
<dbReference type="WBParaSite" id="jg1203">
    <property type="protein sequence ID" value="jg1203"/>
    <property type="gene ID" value="jg1203"/>
</dbReference>
<proteinExistence type="predicted"/>
<accession>A0A915CS30</accession>
<protein>
    <submittedName>
        <fullName evidence="3">Myosin heavy chain</fullName>
    </submittedName>
</protein>
<keyword evidence="1" id="KW-0175">Coiled coil</keyword>
<reference evidence="3" key="1">
    <citation type="submission" date="2022-11" db="UniProtKB">
        <authorList>
            <consortium name="WormBaseParasite"/>
        </authorList>
    </citation>
    <scope>IDENTIFICATION</scope>
</reference>
<evidence type="ECO:0000256" key="1">
    <source>
        <dbReference type="SAM" id="Coils"/>
    </source>
</evidence>
<evidence type="ECO:0000313" key="2">
    <source>
        <dbReference type="Proteomes" id="UP000887574"/>
    </source>
</evidence>
<organism evidence="2 3">
    <name type="scientific">Ditylenchus dipsaci</name>
    <dbReference type="NCBI Taxonomy" id="166011"/>
    <lineage>
        <taxon>Eukaryota</taxon>
        <taxon>Metazoa</taxon>
        <taxon>Ecdysozoa</taxon>
        <taxon>Nematoda</taxon>
        <taxon>Chromadorea</taxon>
        <taxon>Rhabditida</taxon>
        <taxon>Tylenchina</taxon>
        <taxon>Tylenchomorpha</taxon>
        <taxon>Sphaerularioidea</taxon>
        <taxon>Anguinidae</taxon>
        <taxon>Anguininae</taxon>
        <taxon>Ditylenchus</taxon>
    </lineage>
</organism>
<dbReference type="AlphaFoldDB" id="A0A915CS30"/>
<keyword evidence="2" id="KW-1185">Reference proteome</keyword>